<proteinExistence type="predicted"/>
<feature type="transmembrane region" description="Helical" evidence="1">
    <location>
        <begin position="59"/>
        <end position="83"/>
    </location>
</feature>
<feature type="transmembrane region" description="Helical" evidence="1">
    <location>
        <begin position="95"/>
        <end position="121"/>
    </location>
</feature>
<reference evidence="3" key="1">
    <citation type="submission" date="2017-01" db="EMBL/GenBank/DDBJ databases">
        <authorList>
            <person name="Mah S.A."/>
            <person name="Swanson W.J."/>
            <person name="Moy G.W."/>
            <person name="Vacquier V.D."/>
        </authorList>
    </citation>
    <scope>NUCLEOTIDE SEQUENCE [LARGE SCALE GENOMIC DNA]</scope>
    <source>
        <strain evidence="3">124861</strain>
    </source>
</reference>
<dbReference type="InterPro" id="IPR003425">
    <property type="entry name" value="CCB3/YggT"/>
</dbReference>
<sequence length="185" mass="20924">MLSKLLILFSDGLAIVCLARCLLQWAKLDYRHPFAQFCTHTTDWLVKPLRKAAPPLGSWDTACILACVLLYYAAYTLIALISLPGGFGIKVIAANLFFTLLSLFKATAYVLLLGLVLRMVLSFQNPYSFLQVSLHKIFEPLSRPFVFLKFGRYDFSGSVLALMLWFWLSAILPQLTAKLNLWLLN</sequence>
<feature type="transmembrane region" description="Helical" evidence="1">
    <location>
        <begin position="155"/>
        <end position="175"/>
    </location>
</feature>
<dbReference type="GO" id="GO:0016020">
    <property type="term" value="C:membrane"/>
    <property type="evidence" value="ECO:0007669"/>
    <property type="project" value="InterPro"/>
</dbReference>
<organism evidence="2 3">
    <name type="scientific">Neisseria dumasiana</name>
    <dbReference type="NCBI Taxonomy" id="1931275"/>
    <lineage>
        <taxon>Bacteria</taxon>
        <taxon>Pseudomonadati</taxon>
        <taxon>Pseudomonadota</taxon>
        <taxon>Betaproteobacteria</taxon>
        <taxon>Neisseriales</taxon>
        <taxon>Neisseriaceae</taxon>
        <taxon>Neisseria</taxon>
    </lineage>
</organism>
<comment type="caution">
    <text evidence="2">The sequence shown here is derived from an EMBL/GenBank/DDBJ whole genome shotgun (WGS) entry which is preliminary data.</text>
</comment>
<dbReference type="Proteomes" id="UP000193303">
    <property type="component" value="Unassembled WGS sequence"/>
</dbReference>
<keyword evidence="1" id="KW-1133">Transmembrane helix</keyword>
<evidence type="ECO:0000313" key="3">
    <source>
        <dbReference type="Proteomes" id="UP000193303"/>
    </source>
</evidence>
<name>A0A1X3DJD4_9NEIS</name>
<dbReference type="EMBL" id="MTAB01000006">
    <property type="protein sequence ID" value="OSI23559.1"/>
    <property type="molecule type" value="Genomic_DNA"/>
</dbReference>
<dbReference type="Pfam" id="PF02325">
    <property type="entry name" value="CCB3_YggT"/>
    <property type="match status" value="1"/>
</dbReference>
<keyword evidence="1" id="KW-0472">Membrane</keyword>
<evidence type="ECO:0008006" key="4">
    <source>
        <dbReference type="Google" id="ProtNLM"/>
    </source>
</evidence>
<dbReference type="OrthoDB" id="9806665at2"/>
<keyword evidence="1" id="KW-0812">Transmembrane</keyword>
<dbReference type="STRING" id="1931275.BV914_01185"/>
<protein>
    <recommendedName>
        <fullName evidence="4">YggT family protein</fullName>
    </recommendedName>
</protein>
<gene>
    <name evidence="2" type="ORF">BV912_03900</name>
</gene>
<evidence type="ECO:0000313" key="2">
    <source>
        <dbReference type="EMBL" id="OSI23559.1"/>
    </source>
</evidence>
<evidence type="ECO:0000256" key="1">
    <source>
        <dbReference type="SAM" id="Phobius"/>
    </source>
</evidence>
<dbReference type="AlphaFoldDB" id="A0A1X3DJD4"/>
<accession>A0A1X3DJD4</accession>